<dbReference type="OMA" id="XRGGETI"/>
<name>A0A1D2N4Y0_ORCCI</name>
<dbReference type="GO" id="GO:0007283">
    <property type="term" value="P:spermatogenesis"/>
    <property type="evidence" value="ECO:0007669"/>
    <property type="project" value="TreeGrafter"/>
</dbReference>
<dbReference type="GO" id="GO:0034587">
    <property type="term" value="P:piRNA processing"/>
    <property type="evidence" value="ECO:0007669"/>
    <property type="project" value="TreeGrafter"/>
</dbReference>
<dbReference type="Gene3D" id="3.30.1370.10">
    <property type="entry name" value="K Homology domain, type 1"/>
    <property type="match status" value="2"/>
</dbReference>
<comment type="caution">
    <text evidence="4">The sequence shown here is derived from an EMBL/GenBank/DDBJ whole genome shotgun (WGS) entry which is preliminary data.</text>
</comment>
<keyword evidence="1" id="KW-0694">RNA-binding</keyword>
<evidence type="ECO:0000313" key="4">
    <source>
        <dbReference type="EMBL" id="ODM99995.1"/>
    </source>
</evidence>
<dbReference type="OrthoDB" id="9995375at2759"/>
<reference evidence="4 5" key="1">
    <citation type="journal article" date="2016" name="Genome Biol. Evol.">
        <title>Gene Family Evolution Reflects Adaptation to Soil Environmental Stressors in the Genome of the Collembolan Orchesella cincta.</title>
        <authorList>
            <person name="Faddeeva-Vakhrusheva A."/>
            <person name="Derks M.F."/>
            <person name="Anvar S.Y."/>
            <person name="Agamennone V."/>
            <person name="Suring W."/>
            <person name="Smit S."/>
            <person name="van Straalen N.M."/>
            <person name="Roelofs D."/>
        </authorList>
    </citation>
    <scope>NUCLEOTIDE SEQUENCE [LARGE SCALE GENOMIC DNA]</scope>
    <source>
        <tissue evidence="4">Mixed pool</tissue>
    </source>
</reference>
<dbReference type="SMART" id="SM00322">
    <property type="entry name" value="KH"/>
    <property type="match status" value="2"/>
</dbReference>
<feature type="domain" description="Tudor" evidence="3">
    <location>
        <begin position="253"/>
        <end position="311"/>
    </location>
</feature>
<evidence type="ECO:0000259" key="3">
    <source>
        <dbReference type="PROSITE" id="PS50304"/>
    </source>
</evidence>
<feature type="compositionally biased region" description="Low complexity" evidence="2">
    <location>
        <begin position="163"/>
        <end position="193"/>
    </location>
</feature>
<dbReference type="FunFam" id="2.30.30.140:FF:000018">
    <property type="entry name" value="Serine/threonine-protein kinase 31"/>
    <property type="match status" value="1"/>
</dbReference>
<accession>A0A1D2N4Y0</accession>
<dbReference type="Proteomes" id="UP000094527">
    <property type="component" value="Unassembled WGS sequence"/>
</dbReference>
<dbReference type="PANTHER" id="PTHR22948:SF29">
    <property type="entry name" value="FI02030P-RELATED"/>
    <property type="match status" value="1"/>
</dbReference>
<dbReference type="InterPro" id="IPR036612">
    <property type="entry name" value="KH_dom_type_1_sf"/>
</dbReference>
<dbReference type="GO" id="GO:0003723">
    <property type="term" value="F:RNA binding"/>
    <property type="evidence" value="ECO:0007669"/>
    <property type="project" value="UniProtKB-UniRule"/>
</dbReference>
<evidence type="ECO:0000313" key="5">
    <source>
        <dbReference type="Proteomes" id="UP000094527"/>
    </source>
</evidence>
<dbReference type="Gene3D" id="2.40.50.90">
    <property type="match status" value="1"/>
</dbReference>
<sequence>MRIPREIVPGLIGKKGVNIKAMQAQSNTSMTFHDETLENGDRLCVIQGSPANVTLAESIIQKYITEQPIVYTETVTVPLSSVGRIIGRGGETIRAIQEQSKARVNIESHNHYGADAGPTRSITIKGSESQILIARQLIIEKVEEERHLRKNIDMTTASRTPRRPGGASLSPSSPSVSLGPSGSSSTASVNTGSTEPALPLKQDGILEVFVSCVYHPNDFWIQVVGRDSVELDKLCESMTDYYSGQNEPRDENQFNVGDIVAAPFEVDGKIYRAKIMQMDDNGVEVSYLDYGDRRVLSASDIHELHPSFLQLRFQAIQATLNLGCIGDNWNDETINEFCDKTYCAQWQSLTAKVKDYLKDVEDGHDVIWLELLDKNANIGEDLIRKGLATPKGPSGCNGAQSFQKKSYAAVALGVSAAPSEPLITAADPTIQESLEHDRNGN</sequence>
<dbReference type="PROSITE" id="PS50084">
    <property type="entry name" value="KH_TYPE_1"/>
    <property type="match status" value="2"/>
</dbReference>
<feature type="region of interest" description="Disordered" evidence="2">
    <location>
        <begin position="150"/>
        <end position="196"/>
    </location>
</feature>
<evidence type="ECO:0000256" key="2">
    <source>
        <dbReference type="SAM" id="MobiDB-lite"/>
    </source>
</evidence>
<proteinExistence type="predicted"/>
<dbReference type="InterPro" id="IPR002999">
    <property type="entry name" value="Tudor"/>
</dbReference>
<dbReference type="SUPFAM" id="SSF63748">
    <property type="entry name" value="Tudor/PWWP/MBT"/>
    <property type="match status" value="1"/>
</dbReference>
<dbReference type="PROSITE" id="PS50304">
    <property type="entry name" value="TUDOR"/>
    <property type="match status" value="1"/>
</dbReference>
<dbReference type="Pfam" id="PF00567">
    <property type="entry name" value="TUDOR"/>
    <property type="match status" value="1"/>
</dbReference>
<dbReference type="SMART" id="SM00333">
    <property type="entry name" value="TUDOR"/>
    <property type="match status" value="1"/>
</dbReference>
<dbReference type="InterPro" id="IPR050621">
    <property type="entry name" value="Tudor_domain_containing"/>
</dbReference>
<dbReference type="STRING" id="48709.A0A1D2N4Y0"/>
<dbReference type="GO" id="GO:0030719">
    <property type="term" value="P:P granule organization"/>
    <property type="evidence" value="ECO:0007669"/>
    <property type="project" value="TreeGrafter"/>
</dbReference>
<dbReference type="InterPro" id="IPR035437">
    <property type="entry name" value="SNase_OB-fold_sf"/>
</dbReference>
<dbReference type="AlphaFoldDB" id="A0A1D2N4Y0"/>
<organism evidence="4 5">
    <name type="scientific">Orchesella cincta</name>
    <name type="common">Springtail</name>
    <name type="synonym">Podura cincta</name>
    <dbReference type="NCBI Taxonomy" id="48709"/>
    <lineage>
        <taxon>Eukaryota</taxon>
        <taxon>Metazoa</taxon>
        <taxon>Ecdysozoa</taxon>
        <taxon>Arthropoda</taxon>
        <taxon>Hexapoda</taxon>
        <taxon>Collembola</taxon>
        <taxon>Entomobryomorpha</taxon>
        <taxon>Entomobryoidea</taxon>
        <taxon>Orchesellidae</taxon>
        <taxon>Orchesellinae</taxon>
        <taxon>Orchesella</taxon>
    </lineage>
</organism>
<dbReference type="SUPFAM" id="SSF54791">
    <property type="entry name" value="Eukaryotic type KH-domain (KH-domain type I)"/>
    <property type="match status" value="2"/>
</dbReference>
<dbReference type="CDD" id="cd00105">
    <property type="entry name" value="KH-I"/>
    <property type="match status" value="1"/>
</dbReference>
<dbReference type="GO" id="GO:0005739">
    <property type="term" value="C:mitochondrion"/>
    <property type="evidence" value="ECO:0007669"/>
    <property type="project" value="UniProtKB-ARBA"/>
</dbReference>
<dbReference type="Pfam" id="PF00013">
    <property type="entry name" value="KH_1"/>
    <property type="match status" value="2"/>
</dbReference>
<dbReference type="Gene3D" id="2.30.30.140">
    <property type="match status" value="1"/>
</dbReference>
<dbReference type="PANTHER" id="PTHR22948">
    <property type="entry name" value="TUDOR DOMAIN CONTAINING PROTEIN"/>
    <property type="match status" value="1"/>
</dbReference>
<evidence type="ECO:0000256" key="1">
    <source>
        <dbReference type="PROSITE-ProRule" id="PRU00117"/>
    </source>
</evidence>
<protein>
    <submittedName>
        <fullName evidence="4">Tudor and KH domain-containing protein</fullName>
    </submittedName>
</protein>
<keyword evidence="5" id="KW-1185">Reference proteome</keyword>
<dbReference type="InterPro" id="IPR004087">
    <property type="entry name" value="KH_dom"/>
</dbReference>
<dbReference type="GO" id="GO:0043186">
    <property type="term" value="C:P granule"/>
    <property type="evidence" value="ECO:0007669"/>
    <property type="project" value="TreeGrafter"/>
</dbReference>
<gene>
    <name evidence="4" type="ORF">Ocin01_06681</name>
</gene>
<dbReference type="EMBL" id="LJIJ01000240">
    <property type="protein sequence ID" value="ODM99995.1"/>
    <property type="molecule type" value="Genomic_DNA"/>
</dbReference>
<dbReference type="InterPro" id="IPR004088">
    <property type="entry name" value="KH_dom_type_1"/>
</dbReference>